<comment type="caution">
    <text evidence="1">The sequence shown here is derived from an EMBL/GenBank/DDBJ whole genome shotgun (WGS) entry which is preliminary data.</text>
</comment>
<proteinExistence type="predicted"/>
<accession>A0ACB8Z1J9</accession>
<sequence>MIETRRNRGREIWQLGEKIEEEESSQFKFQFFPPSACLSNRFENTAFLIFSGSRLVAKLVEGLYRRGLKGQKDLPNGIDIIFIASLTKLIHLFLGLVVTGEFPGAAPFVSTRCASSLAKERLWAIFIHQSADGGRGIIEANDRNTTRNGGSEGAPGL</sequence>
<protein>
    <submittedName>
        <fullName evidence="1">Uncharacterized protein</fullName>
    </submittedName>
</protein>
<evidence type="ECO:0000313" key="2">
    <source>
        <dbReference type="Proteomes" id="UP001055811"/>
    </source>
</evidence>
<reference evidence="2" key="1">
    <citation type="journal article" date="2022" name="Mol. Ecol. Resour.">
        <title>The genomes of chicory, endive, great burdock and yacon provide insights into Asteraceae palaeo-polyploidization history and plant inulin production.</title>
        <authorList>
            <person name="Fan W."/>
            <person name="Wang S."/>
            <person name="Wang H."/>
            <person name="Wang A."/>
            <person name="Jiang F."/>
            <person name="Liu H."/>
            <person name="Zhao H."/>
            <person name="Xu D."/>
            <person name="Zhang Y."/>
        </authorList>
    </citation>
    <scope>NUCLEOTIDE SEQUENCE [LARGE SCALE GENOMIC DNA]</scope>
    <source>
        <strain evidence="2">cv. Punajuju</strain>
    </source>
</reference>
<name>A0ACB8Z1J9_CICIN</name>
<organism evidence="1 2">
    <name type="scientific">Cichorium intybus</name>
    <name type="common">Chicory</name>
    <dbReference type="NCBI Taxonomy" id="13427"/>
    <lineage>
        <taxon>Eukaryota</taxon>
        <taxon>Viridiplantae</taxon>
        <taxon>Streptophyta</taxon>
        <taxon>Embryophyta</taxon>
        <taxon>Tracheophyta</taxon>
        <taxon>Spermatophyta</taxon>
        <taxon>Magnoliopsida</taxon>
        <taxon>eudicotyledons</taxon>
        <taxon>Gunneridae</taxon>
        <taxon>Pentapetalae</taxon>
        <taxon>asterids</taxon>
        <taxon>campanulids</taxon>
        <taxon>Asterales</taxon>
        <taxon>Asteraceae</taxon>
        <taxon>Cichorioideae</taxon>
        <taxon>Cichorieae</taxon>
        <taxon>Cichoriinae</taxon>
        <taxon>Cichorium</taxon>
    </lineage>
</organism>
<reference evidence="1 2" key="2">
    <citation type="journal article" date="2022" name="Mol. Ecol. Resour.">
        <title>The genomes of chicory, endive, great burdock and yacon provide insights into Asteraceae paleo-polyploidization history and plant inulin production.</title>
        <authorList>
            <person name="Fan W."/>
            <person name="Wang S."/>
            <person name="Wang H."/>
            <person name="Wang A."/>
            <person name="Jiang F."/>
            <person name="Liu H."/>
            <person name="Zhao H."/>
            <person name="Xu D."/>
            <person name="Zhang Y."/>
        </authorList>
    </citation>
    <scope>NUCLEOTIDE SEQUENCE [LARGE SCALE GENOMIC DNA]</scope>
    <source>
        <strain evidence="2">cv. Punajuju</strain>
        <tissue evidence="1">Leaves</tissue>
    </source>
</reference>
<gene>
    <name evidence="1" type="ORF">L2E82_49476</name>
</gene>
<dbReference type="EMBL" id="CM042017">
    <property type="protein sequence ID" value="KAI3691233.1"/>
    <property type="molecule type" value="Genomic_DNA"/>
</dbReference>
<keyword evidence="2" id="KW-1185">Reference proteome</keyword>
<dbReference type="Proteomes" id="UP001055811">
    <property type="component" value="Linkage Group LG09"/>
</dbReference>
<evidence type="ECO:0000313" key="1">
    <source>
        <dbReference type="EMBL" id="KAI3691233.1"/>
    </source>
</evidence>